<evidence type="ECO:0000313" key="7">
    <source>
        <dbReference type="Proteomes" id="UP000285301"/>
    </source>
</evidence>
<dbReference type="AlphaFoldDB" id="A0A3S3NXV3"/>
<sequence length="332" mass="38276">MTFTTLTDESIAVEKALLYNSFYSSHVEVTIESIKEKLASIFSKQRSTQFDASLKESARKNITHTLAEYGLKIITQAFVIKSISEKPLHGENIIAILPGKQRDTSNDMITVIGAHYDTVKDCPGVDDNGSGVVAILEAAKGALGSLAFVDHYLIAKELIEKRHKFRAAFIADMILNYDKRANTQILPNDVKKMFPNLYDDMKRNQFRGDFLAIWMRKQIDNDSLSYFTNYWKNDYNLVIFDPEIPATNMSAEILHKYRTFLRSDHSSFWFHRNFNYNYPLSAILLTDMGPWRGIQRMCYHDWCDDTKQLTDENLAFIKNTIDTIIEMVVNQF</sequence>
<dbReference type="PANTHER" id="PTHR12147">
    <property type="entry name" value="METALLOPEPTIDASE M28 FAMILY MEMBER"/>
    <property type="match status" value="1"/>
</dbReference>
<dbReference type="Gene3D" id="3.40.630.10">
    <property type="entry name" value="Zn peptidases"/>
    <property type="match status" value="2"/>
</dbReference>
<dbReference type="Pfam" id="PF04389">
    <property type="entry name" value="Peptidase_M28"/>
    <property type="match status" value="1"/>
</dbReference>
<dbReference type="InterPro" id="IPR007484">
    <property type="entry name" value="Peptidase_M28"/>
</dbReference>
<dbReference type="EMBL" id="NCKU01005963">
    <property type="protein sequence ID" value="RWS03986.1"/>
    <property type="molecule type" value="Genomic_DNA"/>
</dbReference>
<dbReference type="SUPFAM" id="SSF53187">
    <property type="entry name" value="Zn-dependent exopeptidases"/>
    <property type="match status" value="1"/>
</dbReference>
<proteinExistence type="inferred from homology"/>
<evidence type="ECO:0000313" key="6">
    <source>
        <dbReference type="EMBL" id="RWS04049.1"/>
    </source>
</evidence>
<dbReference type="Proteomes" id="UP000285301">
    <property type="component" value="Unassembled WGS sequence"/>
</dbReference>
<evidence type="ECO:0000256" key="1">
    <source>
        <dbReference type="ARBA" id="ARBA00001947"/>
    </source>
</evidence>
<name>A0A3S3NXV3_9ACAR</name>
<dbReference type="EMBL" id="NCKU01005907">
    <property type="protein sequence ID" value="RWS04049.1"/>
    <property type="molecule type" value="Genomic_DNA"/>
</dbReference>
<accession>A0A3S3NXV3</accession>
<comment type="similarity">
    <text evidence="2">Belongs to the peptidase M28 family. M28B subfamily.</text>
</comment>
<feature type="domain" description="Peptidase M28" evidence="3">
    <location>
        <begin position="92"/>
        <end position="140"/>
    </location>
</feature>
<reference evidence="5 7" key="1">
    <citation type="journal article" date="2018" name="Gigascience">
        <title>Genomes of trombidid mites reveal novel predicted allergens and laterally-transferred genes associated with secondary metabolism.</title>
        <authorList>
            <person name="Dong X."/>
            <person name="Chaisiri K."/>
            <person name="Xia D."/>
            <person name="Armstrong S.D."/>
            <person name="Fang Y."/>
            <person name="Donnelly M.J."/>
            <person name="Kadowaki T."/>
            <person name="McGarry J.W."/>
            <person name="Darby A.C."/>
            <person name="Makepeace B.L."/>
        </authorList>
    </citation>
    <scope>NUCLEOTIDE SEQUENCE [LARGE SCALE GENOMIC DNA]</scope>
    <source>
        <strain evidence="5">UoL-WK</strain>
    </source>
</reference>
<evidence type="ECO:0000259" key="3">
    <source>
        <dbReference type="Pfam" id="PF04389"/>
    </source>
</evidence>
<dbReference type="GO" id="GO:0006508">
    <property type="term" value="P:proteolysis"/>
    <property type="evidence" value="ECO:0007669"/>
    <property type="project" value="InterPro"/>
</dbReference>
<evidence type="ECO:0000313" key="4">
    <source>
        <dbReference type="EMBL" id="RWS03986.1"/>
    </source>
</evidence>
<dbReference type="InterPro" id="IPR045175">
    <property type="entry name" value="M28_fam"/>
</dbReference>
<comment type="caution">
    <text evidence="5">The sequence shown here is derived from an EMBL/GenBank/DDBJ whole genome shotgun (WGS) entry which is preliminary data.</text>
</comment>
<reference evidence="5" key="2">
    <citation type="submission" date="2018-11" db="EMBL/GenBank/DDBJ databases">
        <title>Trombidioid mite genomics.</title>
        <authorList>
            <person name="Dong X."/>
        </authorList>
    </citation>
    <scope>NUCLEOTIDE SEQUENCE</scope>
    <source>
        <strain evidence="5">UoL-WK</strain>
    </source>
</reference>
<protein>
    <recommendedName>
        <fullName evidence="3">Peptidase M28 domain-containing protein</fullName>
    </recommendedName>
</protein>
<evidence type="ECO:0000256" key="2">
    <source>
        <dbReference type="ARBA" id="ARBA00005634"/>
    </source>
</evidence>
<comment type="cofactor">
    <cofactor evidence="1">
        <name>Zn(2+)</name>
        <dbReference type="ChEBI" id="CHEBI:29105"/>
    </cofactor>
</comment>
<dbReference type="EMBL" id="NCKU01005962">
    <property type="protein sequence ID" value="RWS03987.1"/>
    <property type="molecule type" value="Genomic_DNA"/>
</dbReference>
<dbReference type="PANTHER" id="PTHR12147:SF26">
    <property type="entry name" value="PEPTIDASE M28 DOMAIN-CONTAINING PROTEIN"/>
    <property type="match status" value="1"/>
</dbReference>
<dbReference type="OrthoDB" id="2214at2759"/>
<gene>
    <name evidence="5" type="ORF">B4U79_04225</name>
    <name evidence="6" type="ORF">B4U79_08430</name>
    <name evidence="4" type="ORF">B4U79_13771</name>
</gene>
<keyword evidence="7" id="KW-1185">Reference proteome</keyword>
<dbReference type="GO" id="GO:0008235">
    <property type="term" value="F:metalloexopeptidase activity"/>
    <property type="evidence" value="ECO:0007669"/>
    <property type="project" value="InterPro"/>
</dbReference>
<organism evidence="5 7">
    <name type="scientific">Dinothrombium tinctorium</name>
    <dbReference type="NCBI Taxonomy" id="1965070"/>
    <lineage>
        <taxon>Eukaryota</taxon>
        <taxon>Metazoa</taxon>
        <taxon>Ecdysozoa</taxon>
        <taxon>Arthropoda</taxon>
        <taxon>Chelicerata</taxon>
        <taxon>Arachnida</taxon>
        <taxon>Acari</taxon>
        <taxon>Acariformes</taxon>
        <taxon>Trombidiformes</taxon>
        <taxon>Prostigmata</taxon>
        <taxon>Anystina</taxon>
        <taxon>Parasitengona</taxon>
        <taxon>Trombidioidea</taxon>
        <taxon>Trombidiidae</taxon>
        <taxon>Dinothrombium</taxon>
    </lineage>
</organism>
<evidence type="ECO:0000313" key="5">
    <source>
        <dbReference type="EMBL" id="RWS03987.1"/>
    </source>
</evidence>